<evidence type="ECO:0000256" key="8">
    <source>
        <dbReference type="ARBA" id="ARBA00023136"/>
    </source>
</evidence>
<dbReference type="CDD" id="cd00075">
    <property type="entry name" value="HATPase"/>
    <property type="match status" value="1"/>
</dbReference>
<dbReference type="EC" id="2.7.13.3" evidence="3"/>
<protein>
    <recommendedName>
        <fullName evidence="3">histidine kinase</fullName>
        <ecNumber evidence="3">2.7.13.3</ecNumber>
    </recommendedName>
</protein>
<dbReference type="PRINTS" id="PR00344">
    <property type="entry name" value="BCTRLSENSOR"/>
</dbReference>
<evidence type="ECO:0000313" key="12">
    <source>
        <dbReference type="Proteomes" id="UP000886876"/>
    </source>
</evidence>
<keyword evidence="7" id="KW-0902">Two-component regulatory system</keyword>
<dbReference type="InterPro" id="IPR036890">
    <property type="entry name" value="HATPase_C_sf"/>
</dbReference>
<accession>A0A9D1G4Z1</accession>
<keyword evidence="8 9" id="KW-0472">Membrane</keyword>
<dbReference type="InterPro" id="IPR003661">
    <property type="entry name" value="HisK_dim/P_dom"/>
</dbReference>
<evidence type="ECO:0000256" key="7">
    <source>
        <dbReference type="ARBA" id="ARBA00023012"/>
    </source>
</evidence>
<sequence length="649" mass="71214">MKRKDKTPPRSAKAAALLICAAVFLTWAVSMFCVTLVAKGFAQERYDSANEVNASLIADWCFDRTPGSGLSGMANHEDSRFWEAAAYGARIGGLSPGSFYGKAESLPVYSAAAIYDADGQLIECSWRDFMYFQYLTPEQLVSGDAGEGYARAFIDASLLTSEGAEAIRAGAVGFVLALRFTGAFDGKEFTPSLIEFFDYDDYRAQTSVADYDAAELLSSGDAVWSVLYSDPGALPEGAEPVTLYARRAEVCIYEPSPAFSFDGEDYAGLADFVSKAGPGFKDGCEPILYYLASDELCVSVCHIYNFDGGTGYSSNIYSENISSGEVEVEHYIVCASYFSPWGSAVRELWRLYLVSFLLAAALALFVNRRIRRRLITPARYAGDALMHGGRPDWWEGADWRWLEAVQLREGCYKCSDEIKRLGTALDYAKTAEQDRRQMVSNIAHELKTPLSVIHSYAEGLKEHIAEDKRDRYLDVILAEAERADAMVLQMLDLSRLEAGKVKIARTEFSLTELARGVFARFDMAAQAKGLVIAFDFPEELTVAADEGRLAQVIENFAANAVKYTPEGGRIKVSAARRRDRTRFAVENDSPPLSSEALGKVWESFYRVDESRSGPGTGLGLAIAKSIIELHGGSCAAKNTASGVEFSFEI</sequence>
<name>A0A9D1G4Z1_9FIRM</name>
<keyword evidence="6 11" id="KW-0418">Kinase</keyword>
<dbReference type="GO" id="GO:0005886">
    <property type="term" value="C:plasma membrane"/>
    <property type="evidence" value="ECO:0007669"/>
    <property type="project" value="TreeGrafter"/>
</dbReference>
<comment type="catalytic activity">
    <reaction evidence="1">
        <text>ATP + protein L-histidine = ADP + protein N-phospho-L-histidine.</text>
        <dbReference type="EC" id="2.7.13.3"/>
    </reaction>
</comment>
<reference evidence="11" key="1">
    <citation type="submission" date="2020-10" db="EMBL/GenBank/DDBJ databases">
        <authorList>
            <person name="Gilroy R."/>
        </authorList>
    </citation>
    <scope>NUCLEOTIDE SEQUENCE</scope>
    <source>
        <strain evidence="11">ChiHecec3B27-6122</strain>
    </source>
</reference>
<reference evidence="11" key="2">
    <citation type="journal article" date="2021" name="PeerJ">
        <title>Extensive microbial diversity within the chicken gut microbiome revealed by metagenomics and culture.</title>
        <authorList>
            <person name="Gilroy R."/>
            <person name="Ravi A."/>
            <person name="Getino M."/>
            <person name="Pursley I."/>
            <person name="Horton D.L."/>
            <person name="Alikhan N.F."/>
            <person name="Baker D."/>
            <person name="Gharbi K."/>
            <person name="Hall N."/>
            <person name="Watson M."/>
            <person name="Adriaenssens E.M."/>
            <person name="Foster-Nyarko E."/>
            <person name="Jarju S."/>
            <person name="Secka A."/>
            <person name="Antonio M."/>
            <person name="Oren A."/>
            <person name="Chaudhuri R.R."/>
            <person name="La Ragione R."/>
            <person name="Hildebrand F."/>
            <person name="Pallen M.J."/>
        </authorList>
    </citation>
    <scope>NUCLEOTIDE SEQUENCE</scope>
    <source>
        <strain evidence="11">ChiHecec3B27-6122</strain>
    </source>
</reference>
<dbReference type="GO" id="GO:0000155">
    <property type="term" value="F:phosphorelay sensor kinase activity"/>
    <property type="evidence" value="ECO:0007669"/>
    <property type="project" value="InterPro"/>
</dbReference>
<dbReference type="SMART" id="SM00387">
    <property type="entry name" value="HATPase_c"/>
    <property type="match status" value="1"/>
</dbReference>
<gene>
    <name evidence="11" type="ORF">IAD42_04495</name>
</gene>
<evidence type="ECO:0000256" key="6">
    <source>
        <dbReference type="ARBA" id="ARBA00022777"/>
    </source>
</evidence>
<dbReference type="Gene3D" id="3.30.565.10">
    <property type="entry name" value="Histidine kinase-like ATPase, C-terminal domain"/>
    <property type="match status" value="1"/>
</dbReference>
<keyword evidence="9" id="KW-0812">Transmembrane</keyword>
<dbReference type="PANTHER" id="PTHR45453">
    <property type="entry name" value="PHOSPHATE REGULON SENSOR PROTEIN PHOR"/>
    <property type="match status" value="1"/>
</dbReference>
<evidence type="ECO:0000256" key="2">
    <source>
        <dbReference type="ARBA" id="ARBA00004370"/>
    </source>
</evidence>
<keyword evidence="9" id="KW-1133">Transmembrane helix</keyword>
<evidence type="ECO:0000256" key="5">
    <source>
        <dbReference type="ARBA" id="ARBA00022679"/>
    </source>
</evidence>
<dbReference type="InterPro" id="IPR036097">
    <property type="entry name" value="HisK_dim/P_sf"/>
</dbReference>
<evidence type="ECO:0000256" key="3">
    <source>
        <dbReference type="ARBA" id="ARBA00012438"/>
    </source>
</evidence>
<dbReference type="Pfam" id="PF00512">
    <property type="entry name" value="HisKA"/>
    <property type="match status" value="1"/>
</dbReference>
<dbReference type="InterPro" id="IPR005467">
    <property type="entry name" value="His_kinase_dom"/>
</dbReference>
<dbReference type="GO" id="GO:0016036">
    <property type="term" value="P:cellular response to phosphate starvation"/>
    <property type="evidence" value="ECO:0007669"/>
    <property type="project" value="TreeGrafter"/>
</dbReference>
<dbReference type="FunFam" id="1.10.287.130:FF:000001">
    <property type="entry name" value="Two-component sensor histidine kinase"/>
    <property type="match status" value="1"/>
</dbReference>
<feature type="domain" description="Histidine kinase" evidence="10">
    <location>
        <begin position="441"/>
        <end position="649"/>
    </location>
</feature>
<evidence type="ECO:0000259" key="10">
    <source>
        <dbReference type="PROSITE" id="PS50109"/>
    </source>
</evidence>
<dbReference type="InterPro" id="IPR003594">
    <property type="entry name" value="HATPase_dom"/>
</dbReference>
<keyword evidence="4" id="KW-0597">Phosphoprotein</keyword>
<dbReference type="SUPFAM" id="SSF47384">
    <property type="entry name" value="Homodimeric domain of signal transducing histidine kinase"/>
    <property type="match status" value="1"/>
</dbReference>
<dbReference type="Pfam" id="PF02518">
    <property type="entry name" value="HATPase_c"/>
    <property type="match status" value="1"/>
</dbReference>
<evidence type="ECO:0000256" key="9">
    <source>
        <dbReference type="SAM" id="Phobius"/>
    </source>
</evidence>
<comment type="caution">
    <text evidence="11">The sequence shown here is derived from an EMBL/GenBank/DDBJ whole genome shotgun (WGS) entry which is preliminary data.</text>
</comment>
<evidence type="ECO:0000313" key="11">
    <source>
        <dbReference type="EMBL" id="HIS97216.1"/>
    </source>
</evidence>
<feature type="transmembrane region" description="Helical" evidence="9">
    <location>
        <begin position="348"/>
        <end position="366"/>
    </location>
</feature>
<dbReference type="SMART" id="SM00388">
    <property type="entry name" value="HisKA"/>
    <property type="match status" value="1"/>
</dbReference>
<dbReference type="Proteomes" id="UP000886876">
    <property type="component" value="Unassembled WGS sequence"/>
</dbReference>
<organism evidence="11 12">
    <name type="scientific">Candidatus Scatomorpha pullistercoris</name>
    <dbReference type="NCBI Taxonomy" id="2840929"/>
    <lineage>
        <taxon>Bacteria</taxon>
        <taxon>Bacillati</taxon>
        <taxon>Bacillota</taxon>
        <taxon>Clostridia</taxon>
        <taxon>Eubacteriales</taxon>
        <taxon>Candidatus Scatomorpha</taxon>
    </lineage>
</organism>
<dbReference type="InterPro" id="IPR050351">
    <property type="entry name" value="BphY/WalK/GraS-like"/>
</dbReference>
<dbReference type="FunFam" id="3.30.565.10:FF:000006">
    <property type="entry name" value="Sensor histidine kinase WalK"/>
    <property type="match status" value="1"/>
</dbReference>
<evidence type="ECO:0000256" key="1">
    <source>
        <dbReference type="ARBA" id="ARBA00000085"/>
    </source>
</evidence>
<keyword evidence="5" id="KW-0808">Transferase</keyword>
<dbReference type="EMBL" id="DVJS01000107">
    <property type="protein sequence ID" value="HIS97216.1"/>
    <property type="molecule type" value="Genomic_DNA"/>
</dbReference>
<dbReference type="PANTHER" id="PTHR45453:SF1">
    <property type="entry name" value="PHOSPHATE REGULON SENSOR PROTEIN PHOR"/>
    <property type="match status" value="1"/>
</dbReference>
<evidence type="ECO:0000256" key="4">
    <source>
        <dbReference type="ARBA" id="ARBA00022553"/>
    </source>
</evidence>
<dbReference type="GO" id="GO:0004721">
    <property type="term" value="F:phosphoprotein phosphatase activity"/>
    <property type="evidence" value="ECO:0007669"/>
    <property type="project" value="TreeGrafter"/>
</dbReference>
<comment type="subcellular location">
    <subcellularLocation>
        <location evidence="2">Membrane</location>
    </subcellularLocation>
</comment>
<dbReference type="InterPro" id="IPR004358">
    <property type="entry name" value="Sig_transdc_His_kin-like_C"/>
</dbReference>
<dbReference type="PROSITE" id="PS50109">
    <property type="entry name" value="HIS_KIN"/>
    <property type="match status" value="1"/>
</dbReference>
<dbReference type="AlphaFoldDB" id="A0A9D1G4Z1"/>
<dbReference type="CDD" id="cd00082">
    <property type="entry name" value="HisKA"/>
    <property type="match status" value="1"/>
</dbReference>
<proteinExistence type="predicted"/>
<dbReference type="Gene3D" id="1.10.287.130">
    <property type="match status" value="1"/>
</dbReference>
<dbReference type="SUPFAM" id="SSF55874">
    <property type="entry name" value="ATPase domain of HSP90 chaperone/DNA topoisomerase II/histidine kinase"/>
    <property type="match status" value="1"/>
</dbReference>